<dbReference type="Proteomes" id="UP000264840">
    <property type="component" value="Unplaced"/>
</dbReference>
<dbReference type="Gene3D" id="1.10.10.140">
    <property type="entry name" value="Cytochrome c oxidase, subunit VIb"/>
    <property type="match status" value="1"/>
</dbReference>
<accession>A0A3Q2WN89</accession>
<dbReference type="PROSITE" id="PS51808">
    <property type="entry name" value="CHCH"/>
    <property type="match status" value="1"/>
</dbReference>
<dbReference type="InterPro" id="IPR048280">
    <property type="entry name" value="COX6B-like"/>
</dbReference>
<evidence type="ECO:0000313" key="6">
    <source>
        <dbReference type="Proteomes" id="UP000264840"/>
    </source>
</evidence>
<dbReference type="STRING" id="8153.ENSHBUP00000027918"/>
<dbReference type="GO" id="GO:0008535">
    <property type="term" value="P:respiratory chain complex IV assembly"/>
    <property type="evidence" value="ECO:0007669"/>
    <property type="project" value="InterPro"/>
</dbReference>
<dbReference type="GO" id="GO:0007507">
    <property type="term" value="P:heart development"/>
    <property type="evidence" value="ECO:0007669"/>
    <property type="project" value="Ensembl"/>
</dbReference>
<feature type="chain" id="PRO_5018618302" evidence="4">
    <location>
        <begin position="19"/>
        <end position="91"/>
    </location>
</feature>
<dbReference type="Ensembl" id="ENSHBUT00000031468.1">
    <property type="protein sequence ID" value="ENSHBUP00000027918.1"/>
    <property type="gene ID" value="ENSHBUG00000011393.1"/>
</dbReference>
<name>A0A3Q2WN89_HAPBU</name>
<proteinExistence type="predicted"/>
<evidence type="ECO:0000256" key="3">
    <source>
        <dbReference type="ARBA" id="ARBA00023157"/>
    </source>
</evidence>
<evidence type="ECO:0000256" key="1">
    <source>
        <dbReference type="ARBA" id="ARBA00004173"/>
    </source>
</evidence>
<reference evidence="5" key="2">
    <citation type="submission" date="2025-09" db="UniProtKB">
        <authorList>
            <consortium name="Ensembl"/>
        </authorList>
    </citation>
    <scope>IDENTIFICATION</scope>
</reference>
<dbReference type="SUPFAM" id="SSF47694">
    <property type="entry name" value="Cytochrome c oxidase subunit h"/>
    <property type="match status" value="1"/>
</dbReference>
<dbReference type="AlphaFoldDB" id="A0A3Q2WN89"/>
<keyword evidence="6" id="KW-1185">Reference proteome</keyword>
<dbReference type="PANTHER" id="PTHR46690">
    <property type="entry name" value="CYTOCHROME C OXIDASE ASSEMBLY FACTOR 6 HOMOLOG"/>
    <property type="match status" value="1"/>
</dbReference>
<protein>
    <submittedName>
        <fullName evidence="5">Cytochrome c oxidase assembly factor 6</fullName>
    </submittedName>
</protein>
<dbReference type="GO" id="GO:0042775">
    <property type="term" value="P:mitochondrial ATP synthesis coupled electron transport"/>
    <property type="evidence" value="ECO:0007669"/>
    <property type="project" value="TreeGrafter"/>
</dbReference>
<dbReference type="InterPro" id="IPR042289">
    <property type="entry name" value="COA6"/>
</dbReference>
<dbReference type="GeneTree" id="ENSGT00390000004094"/>
<feature type="signal peptide" evidence="4">
    <location>
        <begin position="1"/>
        <end position="18"/>
    </location>
</feature>
<keyword evidence="2" id="KW-0496">Mitochondrion</keyword>
<keyword evidence="4" id="KW-0732">Signal</keyword>
<dbReference type="PANTHER" id="PTHR46690:SF1">
    <property type="entry name" value="CYTOCHROME C OXIDASE ASSEMBLY FACTOR 6 HOMOLOG"/>
    <property type="match status" value="1"/>
</dbReference>
<evidence type="ECO:0000313" key="5">
    <source>
        <dbReference type="Ensembl" id="ENSHBUP00000027918.1"/>
    </source>
</evidence>
<sequence length="91" mass="10580">MINFLFVFGAVMTAPNSAERKTCWDARDHLWKCLDDNDDNVASCQRFQSEFEAKCPAQWVKYFTKRRDFLKYKEKMQTEGFTPAEGPQGAS</sequence>
<dbReference type="GO" id="GO:0005739">
    <property type="term" value="C:mitochondrion"/>
    <property type="evidence" value="ECO:0007669"/>
    <property type="project" value="UniProtKB-SubCell"/>
</dbReference>
<dbReference type="Pfam" id="PF02297">
    <property type="entry name" value="COX6B"/>
    <property type="match status" value="1"/>
</dbReference>
<dbReference type="OMA" id="ERAKCWS"/>
<evidence type="ECO:0000256" key="4">
    <source>
        <dbReference type="SAM" id="SignalP"/>
    </source>
</evidence>
<keyword evidence="3" id="KW-1015">Disulfide bond</keyword>
<organism evidence="5 6">
    <name type="scientific">Haplochromis burtoni</name>
    <name type="common">Burton's mouthbrooder</name>
    <name type="synonym">Chromis burtoni</name>
    <dbReference type="NCBI Taxonomy" id="8153"/>
    <lineage>
        <taxon>Eukaryota</taxon>
        <taxon>Metazoa</taxon>
        <taxon>Chordata</taxon>
        <taxon>Craniata</taxon>
        <taxon>Vertebrata</taxon>
        <taxon>Euteleostomi</taxon>
        <taxon>Actinopterygii</taxon>
        <taxon>Neopterygii</taxon>
        <taxon>Teleostei</taxon>
        <taxon>Neoteleostei</taxon>
        <taxon>Acanthomorphata</taxon>
        <taxon>Ovalentaria</taxon>
        <taxon>Cichlomorphae</taxon>
        <taxon>Cichliformes</taxon>
        <taxon>Cichlidae</taxon>
        <taxon>African cichlids</taxon>
        <taxon>Pseudocrenilabrinae</taxon>
        <taxon>Haplochromini</taxon>
        <taxon>Haplochromis</taxon>
    </lineage>
</organism>
<evidence type="ECO:0000256" key="2">
    <source>
        <dbReference type="ARBA" id="ARBA00023128"/>
    </source>
</evidence>
<reference evidence="5" key="1">
    <citation type="submission" date="2025-08" db="UniProtKB">
        <authorList>
            <consortium name="Ensembl"/>
        </authorList>
    </citation>
    <scope>IDENTIFICATION</scope>
</reference>
<comment type="subcellular location">
    <subcellularLocation>
        <location evidence="1">Mitochondrion</location>
    </subcellularLocation>
</comment>
<dbReference type="InterPro" id="IPR036549">
    <property type="entry name" value="CX6/COA6-like_sf"/>
</dbReference>